<dbReference type="GO" id="GO:0016020">
    <property type="term" value="C:membrane"/>
    <property type="evidence" value="ECO:0007669"/>
    <property type="project" value="UniProtKB-SubCell"/>
</dbReference>
<proteinExistence type="predicted"/>
<protein>
    <submittedName>
        <fullName evidence="7">RDD family protein</fullName>
    </submittedName>
</protein>
<dbReference type="PANTHER" id="PTHR38480:SF1">
    <property type="entry name" value="SLR0254 PROTEIN"/>
    <property type="match status" value="1"/>
</dbReference>
<keyword evidence="8" id="KW-1185">Reference proteome</keyword>
<dbReference type="Pfam" id="PF06271">
    <property type="entry name" value="RDD"/>
    <property type="match status" value="1"/>
</dbReference>
<feature type="transmembrane region" description="Helical" evidence="5">
    <location>
        <begin position="46"/>
        <end position="66"/>
    </location>
</feature>
<evidence type="ECO:0000259" key="6">
    <source>
        <dbReference type="Pfam" id="PF06271"/>
    </source>
</evidence>
<dbReference type="AlphaFoldDB" id="A0A5R9G8X3"/>
<dbReference type="OrthoDB" id="1450430at2"/>
<dbReference type="RefSeq" id="WP_138193107.1">
    <property type="nucleotide sequence ID" value="NZ_VCIW01000003.1"/>
</dbReference>
<keyword evidence="2 5" id="KW-0812">Transmembrane</keyword>
<evidence type="ECO:0000313" key="8">
    <source>
        <dbReference type="Proteomes" id="UP000309676"/>
    </source>
</evidence>
<evidence type="ECO:0000256" key="2">
    <source>
        <dbReference type="ARBA" id="ARBA00022692"/>
    </source>
</evidence>
<dbReference type="Proteomes" id="UP000309676">
    <property type="component" value="Unassembled WGS sequence"/>
</dbReference>
<dbReference type="EMBL" id="VCIW01000003">
    <property type="protein sequence ID" value="TLS52867.1"/>
    <property type="molecule type" value="Genomic_DNA"/>
</dbReference>
<evidence type="ECO:0000256" key="5">
    <source>
        <dbReference type="SAM" id="Phobius"/>
    </source>
</evidence>
<keyword evidence="4 5" id="KW-0472">Membrane</keyword>
<name>A0A5R9G8X3_9BACL</name>
<evidence type="ECO:0000256" key="3">
    <source>
        <dbReference type="ARBA" id="ARBA00022989"/>
    </source>
</evidence>
<feature type="transmembrane region" description="Helical" evidence="5">
    <location>
        <begin position="129"/>
        <end position="151"/>
    </location>
</feature>
<reference evidence="7 8" key="1">
    <citation type="submission" date="2019-05" db="EMBL/GenBank/DDBJ databases">
        <authorList>
            <person name="Narsing Rao M.P."/>
            <person name="Li W.J."/>
        </authorList>
    </citation>
    <scope>NUCLEOTIDE SEQUENCE [LARGE SCALE GENOMIC DNA]</scope>
    <source>
        <strain evidence="7 8">SYSU_K30003</strain>
    </source>
</reference>
<feature type="domain" description="RDD" evidence="6">
    <location>
        <begin position="3"/>
        <end position="164"/>
    </location>
</feature>
<evidence type="ECO:0000313" key="7">
    <source>
        <dbReference type="EMBL" id="TLS52867.1"/>
    </source>
</evidence>
<organism evidence="7 8">
    <name type="scientific">Paenibacillus antri</name>
    <dbReference type="NCBI Taxonomy" id="2582848"/>
    <lineage>
        <taxon>Bacteria</taxon>
        <taxon>Bacillati</taxon>
        <taxon>Bacillota</taxon>
        <taxon>Bacilli</taxon>
        <taxon>Bacillales</taxon>
        <taxon>Paenibacillaceae</taxon>
        <taxon>Paenibacillus</taxon>
    </lineage>
</organism>
<dbReference type="InterPro" id="IPR010432">
    <property type="entry name" value="RDD"/>
</dbReference>
<dbReference type="PANTHER" id="PTHR38480">
    <property type="entry name" value="SLR0254 PROTEIN"/>
    <property type="match status" value="1"/>
</dbReference>
<accession>A0A5R9G8X3</accession>
<evidence type="ECO:0000256" key="4">
    <source>
        <dbReference type="ARBA" id="ARBA00023136"/>
    </source>
</evidence>
<gene>
    <name evidence="7" type="ORF">FE782_05690</name>
</gene>
<keyword evidence="3 5" id="KW-1133">Transmembrane helix</keyword>
<evidence type="ECO:0000256" key="1">
    <source>
        <dbReference type="ARBA" id="ARBA00004141"/>
    </source>
</evidence>
<comment type="caution">
    <text evidence="7">The sequence shown here is derived from an EMBL/GenBank/DDBJ whole genome shotgun (WGS) entry which is preliminary data.</text>
</comment>
<sequence length="174" mass="19286">MNASFQHRSKAFLLDYVLILAYLVILVLANVIFAPNLQGLFEGSPAVAQLSGFVMVTLPVSLYFIVCDSAFGGRSFGKRKTGIRVVAADGASLSVPRAAFRTMLKFLPWELSHYVVHRLVRLGDEELPLQYAIVGGFVYVLMFSYILTALFTKRKQSLYDILAKTQVVKESGEA</sequence>
<comment type="subcellular location">
    <subcellularLocation>
        <location evidence="1">Membrane</location>
        <topology evidence="1">Multi-pass membrane protein</topology>
    </subcellularLocation>
</comment>
<feature type="transmembrane region" description="Helical" evidence="5">
    <location>
        <begin position="12"/>
        <end position="34"/>
    </location>
</feature>